<reference evidence="2 3" key="1">
    <citation type="submission" date="2023-07" db="EMBL/GenBank/DDBJ databases">
        <title>Citrobacter selenititolerans sp. nov., isolated from seleniferous soil.</title>
        <authorList>
            <person name="Zhang S."/>
            <person name="Li K."/>
            <person name="Peng J."/>
            <person name="Wang H."/>
            <person name="Sun J."/>
            <person name="Guo Y."/>
        </authorList>
    </citation>
    <scope>NUCLEOTIDE SEQUENCE [LARGE SCALE GENOMIC DNA]</scope>
    <source>
        <strain evidence="2 3">S2-9</strain>
    </source>
</reference>
<evidence type="ECO:0000256" key="1">
    <source>
        <dbReference type="SAM" id="Phobius"/>
    </source>
</evidence>
<accession>A0ABT8PRN0</accession>
<evidence type="ECO:0000313" key="3">
    <source>
        <dbReference type="Proteomes" id="UP001174867"/>
    </source>
</evidence>
<dbReference type="RefSeq" id="WP_301697307.1">
    <property type="nucleotide sequence ID" value="NZ_JAUJYW010000002.1"/>
</dbReference>
<gene>
    <name evidence="2" type="ORF">Q0A17_05395</name>
</gene>
<keyword evidence="1" id="KW-0472">Membrane</keyword>
<keyword evidence="3" id="KW-1185">Reference proteome</keyword>
<keyword evidence="1" id="KW-1133">Transmembrane helix</keyword>
<keyword evidence="1" id="KW-0812">Transmembrane</keyword>
<dbReference type="EMBL" id="JAUJYW010000002">
    <property type="protein sequence ID" value="MDN8598850.1"/>
    <property type="molecule type" value="Genomic_DNA"/>
</dbReference>
<feature type="transmembrane region" description="Helical" evidence="1">
    <location>
        <begin position="38"/>
        <end position="56"/>
    </location>
</feature>
<protein>
    <recommendedName>
        <fullName evidence="4">Zinc ribbon domain-containing protein</fullName>
    </recommendedName>
</protein>
<name>A0ABT8PRN0_9ENTR</name>
<evidence type="ECO:0000313" key="2">
    <source>
        <dbReference type="EMBL" id="MDN8598850.1"/>
    </source>
</evidence>
<comment type="caution">
    <text evidence="2">The sequence shown here is derived from an EMBL/GenBank/DDBJ whole genome shotgun (WGS) entry which is preliminary data.</text>
</comment>
<evidence type="ECO:0008006" key="4">
    <source>
        <dbReference type="Google" id="ProtNLM"/>
    </source>
</evidence>
<sequence length="99" mass="11206">MDRTTTICPFCHSVLFIGTKRCICCNATIEYGRIPPRCLLLLVGITSAIFVGVHLLCEYAALNGFLLETGIVTVLCLIVWLKAIRILNKRYKGRIRYTR</sequence>
<feature type="transmembrane region" description="Helical" evidence="1">
    <location>
        <begin position="62"/>
        <end position="84"/>
    </location>
</feature>
<organism evidence="2 3">
    <name type="scientific">Citrobacter enshiensis</name>
    <dbReference type="NCBI Taxonomy" id="2971264"/>
    <lineage>
        <taxon>Bacteria</taxon>
        <taxon>Pseudomonadati</taxon>
        <taxon>Pseudomonadota</taxon>
        <taxon>Gammaproteobacteria</taxon>
        <taxon>Enterobacterales</taxon>
        <taxon>Enterobacteriaceae</taxon>
        <taxon>Citrobacter</taxon>
    </lineage>
</organism>
<dbReference type="Proteomes" id="UP001174867">
    <property type="component" value="Unassembled WGS sequence"/>
</dbReference>
<proteinExistence type="predicted"/>